<dbReference type="PROSITE" id="PS51084">
    <property type="entry name" value="HIT_2"/>
    <property type="match status" value="1"/>
</dbReference>
<reference evidence="5 6" key="1">
    <citation type="journal article" date="2016" name="Nat. Commun.">
        <title>Thousands of microbial genomes shed light on interconnected biogeochemical processes in an aquifer system.</title>
        <authorList>
            <person name="Anantharaman K."/>
            <person name="Brown C.T."/>
            <person name="Hug L.A."/>
            <person name="Sharon I."/>
            <person name="Castelle C.J."/>
            <person name="Probst A.J."/>
            <person name="Thomas B.C."/>
            <person name="Singh A."/>
            <person name="Wilkins M.J."/>
            <person name="Karaoz U."/>
            <person name="Brodie E.L."/>
            <person name="Williams K.H."/>
            <person name="Hubbard S.S."/>
            <person name="Banfield J.F."/>
        </authorList>
    </citation>
    <scope>NUCLEOTIDE SEQUENCE [LARGE SCALE GENOMIC DNA]</scope>
</reference>
<name>A0A1F4YGX4_9BACT</name>
<dbReference type="PANTHER" id="PTHR47670">
    <property type="entry name" value="ADENYLYLSULFATASE HINT3"/>
    <property type="match status" value="1"/>
</dbReference>
<evidence type="ECO:0000313" key="5">
    <source>
        <dbReference type="EMBL" id="OGC93207.1"/>
    </source>
</evidence>
<accession>A0A1F4YGX4</accession>
<evidence type="ECO:0000256" key="3">
    <source>
        <dbReference type="PROSITE-ProRule" id="PRU00464"/>
    </source>
</evidence>
<dbReference type="InterPro" id="IPR036265">
    <property type="entry name" value="HIT-like_sf"/>
</dbReference>
<protein>
    <recommendedName>
        <fullName evidence="4">HIT domain-containing protein</fullName>
    </recommendedName>
</protein>
<feature type="domain" description="HIT" evidence="4">
    <location>
        <begin position="5"/>
        <end position="106"/>
    </location>
</feature>
<evidence type="ECO:0000256" key="1">
    <source>
        <dbReference type="PIRSR" id="PIRSR601310-1"/>
    </source>
</evidence>
<feature type="short sequence motif" description="Histidine triad motif" evidence="2 3">
    <location>
        <begin position="91"/>
        <end position="95"/>
    </location>
</feature>
<dbReference type="Gene3D" id="3.30.428.10">
    <property type="entry name" value="HIT-like"/>
    <property type="match status" value="1"/>
</dbReference>
<dbReference type="AlphaFoldDB" id="A0A1F4YGX4"/>
<dbReference type="InterPro" id="IPR001310">
    <property type="entry name" value="Histidine_triad_HIT"/>
</dbReference>
<feature type="active site" description="Tele-AMP-histidine intermediate" evidence="1">
    <location>
        <position position="93"/>
    </location>
</feature>
<dbReference type="PANTHER" id="PTHR47670:SF1">
    <property type="entry name" value="ADENYLYLSULFATASE HINT3"/>
    <property type="match status" value="1"/>
</dbReference>
<dbReference type="EMBL" id="MEXH01000001">
    <property type="protein sequence ID" value="OGC93207.1"/>
    <property type="molecule type" value="Genomic_DNA"/>
</dbReference>
<dbReference type="GO" id="GO:0047627">
    <property type="term" value="F:adenylylsulfatase activity"/>
    <property type="evidence" value="ECO:0007669"/>
    <property type="project" value="TreeGrafter"/>
</dbReference>
<dbReference type="Proteomes" id="UP000178176">
    <property type="component" value="Unassembled WGS sequence"/>
</dbReference>
<dbReference type="Pfam" id="PF11969">
    <property type="entry name" value="DcpS_C"/>
    <property type="match status" value="1"/>
</dbReference>
<dbReference type="GO" id="GO:0006790">
    <property type="term" value="P:sulfur compound metabolic process"/>
    <property type="evidence" value="ECO:0007669"/>
    <property type="project" value="TreeGrafter"/>
</dbReference>
<dbReference type="PRINTS" id="PR00332">
    <property type="entry name" value="HISTRIAD"/>
</dbReference>
<dbReference type="GO" id="GO:0009150">
    <property type="term" value="P:purine ribonucleotide metabolic process"/>
    <property type="evidence" value="ECO:0007669"/>
    <property type="project" value="TreeGrafter"/>
</dbReference>
<dbReference type="InterPro" id="IPR011146">
    <property type="entry name" value="HIT-like"/>
</dbReference>
<evidence type="ECO:0000256" key="2">
    <source>
        <dbReference type="PIRSR" id="PIRSR601310-3"/>
    </source>
</evidence>
<comment type="caution">
    <text evidence="5">The sequence shown here is derived from an EMBL/GenBank/DDBJ whole genome shotgun (WGS) entry which is preliminary data.</text>
</comment>
<organism evidence="5 6">
    <name type="scientific">Candidatus Amesbacteria bacterium RIFCSPHIGHO2_01_FULL_48_32b</name>
    <dbReference type="NCBI Taxonomy" id="1797253"/>
    <lineage>
        <taxon>Bacteria</taxon>
        <taxon>Candidatus Amesiibacteriota</taxon>
    </lineage>
</organism>
<sequence>MESCVFCKIAAGSLPAEKVYEDDEMIVIPDKNPAAAIHLLFISKSHGEEFHSVDPGKLARMLGKVREKIAELKMAYRVAMNGMGATLVSNHLHIHLLEKVSADRPV</sequence>
<gene>
    <name evidence="5" type="ORF">A2876_04875</name>
</gene>
<evidence type="ECO:0000313" key="6">
    <source>
        <dbReference type="Proteomes" id="UP000178176"/>
    </source>
</evidence>
<evidence type="ECO:0000259" key="4">
    <source>
        <dbReference type="PROSITE" id="PS51084"/>
    </source>
</evidence>
<dbReference type="SUPFAM" id="SSF54197">
    <property type="entry name" value="HIT-like"/>
    <property type="match status" value="1"/>
</dbReference>
<proteinExistence type="predicted"/>